<feature type="chain" id="PRO_5039035873" evidence="2">
    <location>
        <begin position="23"/>
        <end position="84"/>
    </location>
</feature>
<feature type="signal peptide" evidence="2">
    <location>
        <begin position="1"/>
        <end position="22"/>
    </location>
</feature>
<keyword evidence="4" id="KW-1185">Reference proteome</keyword>
<feature type="region of interest" description="Disordered" evidence="1">
    <location>
        <begin position="51"/>
        <end position="84"/>
    </location>
</feature>
<sequence length="84" mass="8831">MKLWKAATVAAGVLLLTGCAIDEQIFVSNITDSHGRACTFVYTSTEGQGWGSGRDIDVSQLDCEYPPPGRSPGPPTTAPMPPPP</sequence>
<name>A0A366LM33_9ACTN</name>
<evidence type="ECO:0000313" key="3">
    <source>
        <dbReference type="EMBL" id="RBQ14222.1"/>
    </source>
</evidence>
<evidence type="ECO:0000313" key="4">
    <source>
        <dbReference type="Proteomes" id="UP000253303"/>
    </source>
</evidence>
<dbReference type="AlphaFoldDB" id="A0A366LM33"/>
<organism evidence="3 4">
    <name type="scientific">Spongiactinospora rosea</name>
    <dbReference type="NCBI Taxonomy" id="2248750"/>
    <lineage>
        <taxon>Bacteria</taxon>
        <taxon>Bacillati</taxon>
        <taxon>Actinomycetota</taxon>
        <taxon>Actinomycetes</taxon>
        <taxon>Streptosporangiales</taxon>
        <taxon>Streptosporangiaceae</taxon>
        <taxon>Spongiactinospora</taxon>
    </lineage>
</organism>
<evidence type="ECO:0000256" key="1">
    <source>
        <dbReference type="SAM" id="MobiDB-lite"/>
    </source>
</evidence>
<dbReference type="PROSITE" id="PS51257">
    <property type="entry name" value="PROKAR_LIPOPROTEIN"/>
    <property type="match status" value="1"/>
</dbReference>
<proteinExistence type="predicted"/>
<evidence type="ECO:0000256" key="2">
    <source>
        <dbReference type="SAM" id="SignalP"/>
    </source>
</evidence>
<accession>A0A366LM33</accession>
<dbReference type="Proteomes" id="UP000253303">
    <property type="component" value="Unassembled WGS sequence"/>
</dbReference>
<dbReference type="RefSeq" id="WP_113986396.1">
    <property type="nucleotide sequence ID" value="NZ_QMEY01000036.1"/>
</dbReference>
<dbReference type="EMBL" id="QMEY01000036">
    <property type="protein sequence ID" value="RBQ14222.1"/>
    <property type="molecule type" value="Genomic_DNA"/>
</dbReference>
<protein>
    <submittedName>
        <fullName evidence="3">Uncharacterized protein</fullName>
    </submittedName>
</protein>
<feature type="compositionally biased region" description="Pro residues" evidence="1">
    <location>
        <begin position="65"/>
        <end position="84"/>
    </location>
</feature>
<comment type="caution">
    <text evidence="3">The sequence shown here is derived from an EMBL/GenBank/DDBJ whole genome shotgun (WGS) entry which is preliminary data.</text>
</comment>
<gene>
    <name evidence="3" type="ORF">DP939_41835</name>
</gene>
<reference evidence="3 4" key="1">
    <citation type="submission" date="2018-06" db="EMBL/GenBank/DDBJ databases">
        <title>Sphaerisporangium craniellae sp. nov., isolated from a marine sponge in the South China Sea.</title>
        <authorList>
            <person name="Li L."/>
        </authorList>
    </citation>
    <scope>NUCLEOTIDE SEQUENCE [LARGE SCALE GENOMIC DNA]</scope>
    <source>
        <strain evidence="3 4">LHW63015</strain>
    </source>
</reference>
<keyword evidence="2" id="KW-0732">Signal</keyword>
<dbReference type="OrthoDB" id="4247657at2"/>